<feature type="domain" description="MaoC-like" evidence="1">
    <location>
        <begin position="20"/>
        <end position="111"/>
    </location>
</feature>
<accession>A0A7W6P3B5</accession>
<dbReference type="Gene3D" id="3.10.129.10">
    <property type="entry name" value="Hotdog Thioesterase"/>
    <property type="match status" value="1"/>
</dbReference>
<sequence length="155" mass="17181">MRMIELYPIGQRIVLGDLLFTPEDIVRFASQFDPQPFHMDAEKARDTMFGGLCASGWHTCAGWMKMMVAFHKAEARRFAAEGIAPPRMGPSPGFNDLKWLKPVFAGDTVTYSQTPLTSRASQSRPGLIINTGLAEGVNQKGEPVLRFESSVIEYA</sequence>
<protein>
    <submittedName>
        <fullName evidence="2">Acyl dehydratase</fullName>
    </submittedName>
</protein>
<dbReference type="AlphaFoldDB" id="A0A7W6P3B5"/>
<gene>
    <name evidence="2" type="ORF">GGQ66_003315</name>
</gene>
<dbReference type="Proteomes" id="UP000584824">
    <property type="component" value="Unassembled WGS sequence"/>
</dbReference>
<name>A0A7W6P3B5_9HYPH</name>
<proteinExistence type="predicted"/>
<keyword evidence="3" id="KW-1185">Reference proteome</keyword>
<dbReference type="Pfam" id="PF01575">
    <property type="entry name" value="MaoC_dehydratas"/>
    <property type="match status" value="1"/>
</dbReference>
<dbReference type="EMBL" id="JACIDU010000014">
    <property type="protein sequence ID" value="MBB4104736.1"/>
    <property type="molecule type" value="Genomic_DNA"/>
</dbReference>
<comment type="caution">
    <text evidence="2">The sequence shown here is derived from an EMBL/GenBank/DDBJ whole genome shotgun (WGS) entry which is preliminary data.</text>
</comment>
<dbReference type="InterPro" id="IPR029069">
    <property type="entry name" value="HotDog_dom_sf"/>
</dbReference>
<evidence type="ECO:0000313" key="2">
    <source>
        <dbReference type="EMBL" id="MBB4104736.1"/>
    </source>
</evidence>
<evidence type="ECO:0000259" key="1">
    <source>
        <dbReference type="Pfam" id="PF01575"/>
    </source>
</evidence>
<evidence type="ECO:0000313" key="3">
    <source>
        <dbReference type="Proteomes" id="UP000584824"/>
    </source>
</evidence>
<organism evidence="2 3">
    <name type="scientific">Allorhizobium borbori</name>
    <dbReference type="NCBI Taxonomy" id="485907"/>
    <lineage>
        <taxon>Bacteria</taxon>
        <taxon>Pseudomonadati</taxon>
        <taxon>Pseudomonadota</taxon>
        <taxon>Alphaproteobacteria</taxon>
        <taxon>Hyphomicrobiales</taxon>
        <taxon>Rhizobiaceae</taxon>
        <taxon>Rhizobium/Agrobacterium group</taxon>
        <taxon>Allorhizobium</taxon>
    </lineage>
</organism>
<reference evidence="2 3" key="1">
    <citation type="submission" date="2020-08" db="EMBL/GenBank/DDBJ databases">
        <title>Genomic Encyclopedia of Type Strains, Phase IV (KMG-IV): sequencing the most valuable type-strain genomes for metagenomic binning, comparative biology and taxonomic classification.</title>
        <authorList>
            <person name="Goeker M."/>
        </authorList>
    </citation>
    <scope>NUCLEOTIDE SEQUENCE [LARGE SCALE GENOMIC DNA]</scope>
    <source>
        <strain evidence="2 3">DSM 26385</strain>
    </source>
</reference>
<dbReference type="InterPro" id="IPR002539">
    <property type="entry name" value="MaoC-like_dom"/>
</dbReference>
<dbReference type="SUPFAM" id="SSF54637">
    <property type="entry name" value="Thioesterase/thiol ester dehydrase-isomerase"/>
    <property type="match status" value="1"/>
</dbReference>
<dbReference type="CDD" id="cd03454">
    <property type="entry name" value="YdeM"/>
    <property type="match status" value="1"/>
</dbReference>